<dbReference type="InterPro" id="IPR001853">
    <property type="entry name" value="DSBA-like_thioredoxin_dom"/>
</dbReference>
<organism evidence="2 3">
    <name type="scientific">Dermatophagoides pteronyssinus</name>
    <name type="common">European house dust mite</name>
    <dbReference type="NCBI Taxonomy" id="6956"/>
    <lineage>
        <taxon>Eukaryota</taxon>
        <taxon>Metazoa</taxon>
        <taxon>Ecdysozoa</taxon>
        <taxon>Arthropoda</taxon>
        <taxon>Chelicerata</taxon>
        <taxon>Arachnida</taxon>
        <taxon>Acari</taxon>
        <taxon>Acariformes</taxon>
        <taxon>Sarcoptiformes</taxon>
        <taxon>Astigmata</taxon>
        <taxon>Psoroptidia</taxon>
        <taxon>Analgoidea</taxon>
        <taxon>Pyroglyphidae</taxon>
        <taxon>Dermatophagoidinae</taxon>
        <taxon>Dermatophagoides</taxon>
    </lineage>
</organism>
<proteinExistence type="predicted"/>
<feature type="domain" description="DSBA-like thioredoxin" evidence="1">
    <location>
        <begin position="4"/>
        <end position="208"/>
    </location>
</feature>
<dbReference type="Pfam" id="PF01323">
    <property type="entry name" value="DSBA"/>
    <property type="match status" value="1"/>
</dbReference>
<dbReference type="EMBL" id="NJHN03000095">
    <property type="protein sequence ID" value="KAH9416143.1"/>
    <property type="molecule type" value="Genomic_DNA"/>
</dbReference>
<name>A0ABQ8J0R3_DERPT</name>
<dbReference type="InterPro" id="IPR051924">
    <property type="entry name" value="GST_Kappa/NadH"/>
</dbReference>
<dbReference type="Gene3D" id="3.40.30.10">
    <property type="entry name" value="Glutaredoxin"/>
    <property type="match status" value="1"/>
</dbReference>
<gene>
    <name evidence="2" type="primary">GSTK1_2</name>
    <name evidence="2" type="ORF">DERP_000640</name>
</gene>
<evidence type="ECO:0000313" key="2">
    <source>
        <dbReference type="EMBL" id="KAH9416143.1"/>
    </source>
</evidence>
<sequence length="223" mass="25869">MTIVELFYDIISPFSRFQYELLMRQLVGNHWKTMQLKMTPVMIREVFASAENMPPGMNPSKAIYLNRDLKRLSDFHQIPFSLPKDFMQIAIEFKTDPALQFLSAIQQHIDEASYNRLVGIFFQNFFTKNPAEIWNPDVMRQLTTNVGISSESIEKSLNTMTNDENQKKLEKNLETVKNLGGFGLPITVIHLPDDKPQWVFGSDRMHIIGHLLNETKPPILRKE</sequence>
<dbReference type="SUPFAM" id="SSF52833">
    <property type="entry name" value="Thioredoxin-like"/>
    <property type="match status" value="1"/>
</dbReference>
<dbReference type="PANTHER" id="PTHR42943">
    <property type="entry name" value="GLUTATHIONE S-TRANSFERASE KAPPA"/>
    <property type="match status" value="1"/>
</dbReference>
<keyword evidence="3" id="KW-1185">Reference proteome</keyword>
<dbReference type="InterPro" id="IPR036249">
    <property type="entry name" value="Thioredoxin-like_sf"/>
</dbReference>
<reference evidence="2 3" key="1">
    <citation type="journal article" date="2018" name="J. Allergy Clin. Immunol.">
        <title>High-quality assembly of Dermatophagoides pteronyssinus genome and transcriptome reveals a wide range of novel allergens.</title>
        <authorList>
            <person name="Liu X.Y."/>
            <person name="Yang K.Y."/>
            <person name="Wang M.Q."/>
            <person name="Kwok J.S."/>
            <person name="Zeng X."/>
            <person name="Yang Z."/>
            <person name="Xiao X.J."/>
            <person name="Lau C.P."/>
            <person name="Li Y."/>
            <person name="Huang Z.M."/>
            <person name="Ba J.G."/>
            <person name="Yim A.K."/>
            <person name="Ouyang C.Y."/>
            <person name="Ngai S.M."/>
            <person name="Chan T.F."/>
            <person name="Leung E.L."/>
            <person name="Liu L."/>
            <person name="Liu Z.G."/>
            <person name="Tsui S.K."/>
        </authorList>
    </citation>
    <scope>NUCLEOTIDE SEQUENCE [LARGE SCALE GENOMIC DNA]</scope>
    <source>
        <strain evidence="2">Derp</strain>
    </source>
</reference>
<comment type="caution">
    <text evidence="2">The sequence shown here is derived from an EMBL/GenBank/DDBJ whole genome shotgun (WGS) entry which is preliminary data.</text>
</comment>
<dbReference type="PANTHER" id="PTHR42943:SF2">
    <property type="entry name" value="GLUTATHIONE S-TRANSFERASE KAPPA 1"/>
    <property type="match status" value="1"/>
</dbReference>
<evidence type="ECO:0000313" key="3">
    <source>
        <dbReference type="Proteomes" id="UP000887458"/>
    </source>
</evidence>
<protein>
    <submittedName>
        <fullName evidence="2">Glutathione S-transferase kappa 1</fullName>
    </submittedName>
</protein>
<reference evidence="2 3" key="2">
    <citation type="journal article" date="2022" name="Mol. Biol. Evol.">
        <title>Comparative Genomics Reveals Insights into the Divergent Evolution of Astigmatic Mites and Household Pest Adaptations.</title>
        <authorList>
            <person name="Xiong Q."/>
            <person name="Wan A.T."/>
            <person name="Liu X."/>
            <person name="Fung C.S."/>
            <person name="Xiao X."/>
            <person name="Malainual N."/>
            <person name="Hou J."/>
            <person name="Wang L."/>
            <person name="Wang M."/>
            <person name="Yang K.Y."/>
            <person name="Cui Y."/>
            <person name="Leung E.L."/>
            <person name="Nong W."/>
            <person name="Shin S.K."/>
            <person name="Au S.W."/>
            <person name="Jeong K.Y."/>
            <person name="Chew F.T."/>
            <person name="Hui J.H."/>
            <person name="Leung T.F."/>
            <person name="Tungtrongchitr A."/>
            <person name="Zhong N."/>
            <person name="Liu Z."/>
            <person name="Tsui S.K."/>
        </authorList>
    </citation>
    <scope>NUCLEOTIDE SEQUENCE [LARGE SCALE GENOMIC DNA]</scope>
    <source>
        <strain evidence="2">Derp</strain>
    </source>
</reference>
<evidence type="ECO:0000259" key="1">
    <source>
        <dbReference type="Pfam" id="PF01323"/>
    </source>
</evidence>
<dbReference type="Proteomes" id="UP000887458">
    <property type="component" value="Unassembled WGS sequence"/>
</dbReference>
<accession>A0ABQ8J0R3</accession>